<comment type="caution">
    <text evidence="2">The sequence shown here is derived from an EMBL/GenBank/DDBJ whole genome shotgun (WGS) entry which is preliminary data.</text>
</comment>
<evidence type="ECO:0000313" key="3">
    <source>
        <dbReference type="Proteomes" id="UP000823775"/>
    </source>
</evidence>
<evidence type="ECO:0000313" key="2">
    <source>
        <dbReference type="EMBL" id="MCE0481190.1"/>
    </source>
</evidence>
<organism evidence="2 3">
    <name type="scientific">Datura stramonium</name>
    <name type="common">Jimsonweed</name>
    <name type="synonym">Common thornapple</name>
    <dbReference type="NCBI Taxonomy" id="4076"/>
    <lineage>
        <taxon>Eukaryota</taxon>
        <taxon>Viridiplantae</taxon>
        <taxon>Streptophyta</taxon>
        <taxon>Embryophyta</taxon>
        <taxon>Tracheophyta</taxon>
        <taxon>Spermatophyta</taxon>
        <taxon>Magnoliopsida</taxon>
        <taxon>eudicotyledons</taxon>
        <taxon>Gunneridae</taxon>
        <taxon>Pentapetalae</taxon>
        <taxon>asterids</taxon>
        <taxon>lamiids</taxon>
        <taxon>Solanales</taxon>
        <taxon>Solanaceae</taxon>
        <taxon>Solanoideae</taxon>
        <taxon>Datureae</taxon>
        <taxon>Datura</taxon>
    </lineage>
</organism>
<protein>
    <submittedName>
        <fullName evidence="2">Uncharacterized protein</fullName>
    </submittedName>
</protein>
<sequence>MELDFTASVPTWTGIAFWPPRTTLRVAPLGAPVGHHIAPLVALTSPTGITSSKVSPVRATSVHDQLPSPSPLRGPTPSKDLEKVPIIKKGAEMNEKNS</sequence>
<reference evidence="2 3" key="1">
    <citation type="journal article" date="2021" name="BMC Genomics">
        <title>Datura genome reveals duplications of psychoactive alkaloid biosynthetic genes and high mutation rate following tissue culture.</title>
        <authorList>
            <person name="Rajewski A."/>
            <person name="Carter-House D."/>
            <person name="Stajich J."/>
            <person name="Litt A."/>
        </authorList>
    </citation>
    <scope>NUCLEOTIDE SEQUENCE [LARGE SCALE GENOMIC DNA]</scope>
    <source>
        <strain evidence="2">AR-01</strain>
    </source>
</reference>
<name>A0ABS8VN79_DATST</name>
<evidence type="ECO:0000256" key="1">
    <source>
        <dbReference type="SAM" id="MobiDB-lite"/>
    </source>
</evidence>
<feature type="compositionally biased region" description="Basic and acidic residues" evidence="1">
    <location>
        <begin position="79"/>
        <end position="98"/>
    </location>
</feature>
<dbReference type="EMBL" id="JACEIK010005302">
    <property type="protein sequence ID" value="MCE0481190.1"/>
    <property type="molecule type" value="Genomic_DNA"/>
</dbReference>
<accession>A0ABS8VN79</accession>
<keyword evidence="3" id="KW-1185">Reference proteome</keyword>
<proteinExistence type="predicted"/>
<feature type="region of interest" description="Disordered" evidence="1">
    <location>
        <begin position="49"/>
        <end position="98"/>
    </location>
</feature>
<dbReference type="Proteomes" id="UP000823775">
    <property type="component" value="Unassembled WGS sequence"/>
</dbReference>
<gene>
    <name evidence="2" type="ORF">HAX54_038735</name>
</gene>